<accession>A0A1A9ZZ48</accession>
<keyword evidence="1" id="KW-0812">Transmembrane</keyword>
<protein>
    <submittedName>
        <fullName evidence="2">Uncharacterized protein</fullName>
    </submittedName>
</protein>
<evidence type="ECO:0000256" key="1">
    <source>
        <dbReference type="SAM" id="Phobius"/>
    </source>
</evidence>
<dbReference type="VEuPathDB" id="VectorBase:GPAI029438"/>
<keyword evidence="1" id="KW-0472">Membrane</keyword>
<reference evidence="2" key="2">
    <citation type="submission" date="2020-05" db="UniProtKB">
        <authorList>
            <consortium name="EnsemblMetazoa"/>
        </authorList>
    </citation>
    <scope>IDENTIFICATION</scope>
    <source>
        <strain evidence="2">IAEA</strain>
    </source>
</reference>
<dbReference type="Proteomes" id="UP000092445">
    <property type="component" value="Unassembled WGS sequence"/>
</dbReference>
<evidence type="ECO:0000313" key="3">
    <source>
        <dbReference type="Proteomes" id="UP000092445"/>
    </source>
</evidence>
<keyword evidence="3" id="KW-1185">Reference proteome</keyword>
<dbReference type="AlphaFoldDB" id="A0A1A9ZZ48"/>
<name>A0A1A9ZZ48_GLOPL</name>
<feature type="transmembrane region" description="Helical" evidence="1">
    <location>
        <begin position="64"/>
        <end position="84"/>
    </location>
</feature>
<feature type="transmembrane region" description="Helical" evidence="1">
    <location>
        <begin position="105"/>
        <end position="126"/>
    </location>
</feature>
<organism evidence="2 3">
    <name type="scientific">Glossina pallidipes</name>
    <name type="common">Tsetse fly</name>
    <dbReference type="NCBI Taxonomy" id="7398"/>
    <lineage>
        <taxon>Eukaryota</taxon>
        <taxon>Metazoa</taxon>
        <taxon>Ecdysozoa</taxon>
        <taxon>Arthropoda</taxon>
        <taxon>Hexapoda</taxon>
        <taxon>Insecta</taxon>
        <taxon>Pterygota</taxon>
        <taxon>Neoptera</taxon>
        <taxon>Endopterygota</taxon>
        <taxon>Diptera</taxon>
        <taxon>Brachycera</taxon>
        <taxon>Muscomorpha</taxon>
        <taxon>Hippoboscoidea</taxon>
        <taxon>Glossinidae</taxon>
        <taxon>Glossina</taxon>
    </lineage>
</organism>
<keyword evidence="1" id="KW-1133">Transmembrane helix</keyword>
<sequence length="130" mass="14332">MKTEVFLLAVGQRLRIVQGGNSCKQQINFEGNTQRFGSNQRETANTVLSWTNEDDYARSGNNGVAVIGFIAIVMRITILTIITTPKVRDNNKNSNKIHTFKVPQLRVSQVVVTFAALCVCIVTSGINCKS</sequence>
<reference evidence="3" key="1">
    <citation type="submission" date="2014-03" db="EMBL/GenBank/DDBJ databases">
        <authorList>
            <person name="Aksoy S."/>
            <person name="Warren W."/>
            <person name="Wilson R.K."/>
        </authorList>
    </citation>
    <scope>NUCLEOTIDE SEQUENCE [LARGE SCALE GENOMIC DNA]</scope>
    <source>
        <strain evidence="3">IAEA</strain>
    </source>
</reference>
<proteinExistence type="predicted"/>
<evidence type="ECO:0000313" key="2">
    <source>
        <dbReference type="EnsemblMetazoa" id="GPAI029438-PA"/>
    </source>
</evidence>
<dbReference type="EnsemblMetazoa" id="GPAI029438-RA">
    <property type="protein sequence ID" value="GPAI029438-PA"/>
    <property type="gene ID" value="GPAI029438"/>
</dbReference>